<evidence type="ECO:0000313" key="1">
    <source>
        <dbReference type="EMBL" id="MCL3788515.1"/>
    </source>
</evidence>
<dbReference type="InterPro" id="IPR005587">
    <property type="entry name" value="UPF0304_YfbU"/>
</dbReference>
<keyword evidence="2" id="KW-1185">Reference proteome</keyword>
<dbReference type="RefSeq" id="WP_249377337.1">
    <property type="nucleotide sequence ID" value="NZ_SNUZ01000017.1"/>
</dbReference>
<dbReference type="Pfam" id="PF03887">
    <property type="entry name" value="YfbU"/>
    <property type="match status" value="1"/>
</dbReference>
<dbReference type="Gene3D" id="1.10.287.680">
    <property type="entry name" value="Helix hairpin bin"/>
    <property type="match status" value="1"/>
</dbReference>
<comment type="caution">
    <text evidence="1">The sequence shown here is derived from an EMBL/GenBank/DDBJ whole genome shotgun (WGS) entry which is preliminary data.</text>
</comment>
<dbReference type="EMBL" id="SNUZ01000017">
    <property type="protein sequence ID" value="MCL3788515.1"/>
    <property type="molecule type" value="Genomic_DNA"/>
</dbReference>
<evidence type="ECO:0000313" key="2">
    <source>
        <dbReference type="Proteomes" id="UP001056693"/>
    </source>
</evidence>
<proteinExistence type="predicted"/>
<sequence length="174" mass="21013">MITDTEKLILFNQYEILKFLNPDETDFYVQNQKVLEYGSESDIEELSSFLIGTSEEVKKETFDILQMFRDLEDAYEKFFNSTSEYKYSAKFRGFDGNEEPEYYCYCKHLIIDEDRYSEFKGRELNSHFPVINRYRKMLNCYNITNEKRIGNFYENPMTLKEFEYIIQGESTEEQ</sequence>
<gene>
    <name evidence="1" type="ORF">E2N93_11050</name>
</gene>
<dbReference type="Proteomes" id="UP001056693">
    <property type="component" value="Unassembled WGS sequence"/>
</dbReference>
<accession>A0ABT0NJT0</accession>
<dbReference type="InterPro" id="IPR023145">
    <property type="entry name" value="YfbU_helix-hairpin_sf"/>
</dbReference>
<dbReference type="NCBIfam" id="NF003936">
    <property type="entry name" value="PRK05445.1"/>
    <property type="match status" value="1"/>
</dbReference>
<reference evidence="1 2" key="1">
    <citation type="submission" date="2019-03" db="EMBL/GenBank/DDBJ databases">
        <authorList>
            <person name="Molinero N."/>
            <person name="Sanchez B."/>
            <person name="Walker A."/>
            <person name="Duncan S."/>
            <person name="Delgado S."/>
            <person name="Margolles A."/>
        </authorList>
    </citation>
    <scope>NUCLEOTIDE SEQUENCE [LARGE SCALE GENOMIC DNA]</scope>
    <source>
        <strain evidence="1 2">IPLA60002</strain>
    </source>
</reference>
<name>A0ABT0NJT0_9FIRM</name>
<protein>
    <submittedName>
        <fullName evidence="1">YfbU family protein</fullName>
    </submittedName>
</protein>
<organism evidence="1 2">
    <name type="scientific">Ruminococcus bromii</name>
    <dbReference type="NCBI Taxonomy" id="40518"/>
    <lineage>
        <taxon>Bacteria</taxon>
        <taxon>Bacillati</taxon>
        <taxon>Bacillota</taxon>
        <taxon>Clostridia</taxon>
        <taxon>Eubacteriales</taxon>
        <taxon>Oscillospiraceae</taxon>
        <taxon>Ruminococcus</taxon>
    </lineage>
</organism>
<dbReference type="SUPFAM" id="SSF116960">
    <property type="entry name" value="YfbU-like"/>
    <property type="match status" value="1"/>
</dbReference>
<dbReference type="InterPro" id="IPR023146">
    <property type="entry name" value="YfbU_alpha-helical_sf"/>
</dbReference>
<dbReference type="Gene3D" id="1.10.3190.10">
    <property type="entry name" value="yfbu gene product, domain 2"/>
    <property type="match status" value="1"/>
</dbReference>